<proteinExistence type="predicted"/>
<dbReference type="Gene3D" id="3.50.50.60">
    <property type="entry name" value="FAD/NAD(P)-binding domain"/>
    <property type="match status" value="1"/>
</dbReference>
<evidence type="ECO:0000259" key="4">
    <source>
        <dbReference type="Pfam" id="PF01494"/>
    </source>
</evidence>
<dbReference type="InterPro" id="IPR036188">
    <property type="entry name" value="FAD/NAD-bd_sf"/>
</dbReference>
<evidence type="ECO:0000256" key="1">
    <source>
        <dbReference type="ARBA" id="ARBA00023002"/>
    </source>
</evidence>
<comment type="caution">
    <text evidence="5">The sequence shown here is derived from an EMBL/GenBank/DDBJ whole genome shotgun (WGS) entry which is preliminary data.</text>
</comment>
<dbReference type="GO" id="GO:0071949">
    <property type="term" value="F:FAD binding"/>
    <property type="evidence" value="ECO:0007669"/>
    <property type="project" value="InterPro"/>
</dbReference>
<dbReference type="InterPro" id="IPR050493">
    <property type="entry name" value="FAD-dep_Monooxygenase_BioMet"/>
</dbReference>
<accession>A0A8T4IYX5</accession>
<dbReference type="PRINTS" id="PR00420">
    <property type="entry name" value="RNGMNOXGNASE"/>
</dbReference>
<sequence>MTHALIVGGGIAGAVTAMALRKAGIGSTVYEAYETGADDVGAFLVVFNNGLEALRTVDAHQPVLDAAFPAEHVELLSHTGQLLGSRPSSGTAPVPGTEGEHARAVLGPHTLKRATLYRVLHDEAARRGVTIEHGKRLTTAEQHPDGAVTAHFADGTSATGDLLIGADGIHSTTRALIDPGAPRPRHTGQTTVCGYARGVGPEATPPPATYRMVFGKRAFLGCTLAPDGEVWWFANTPGEERTRAELAAVTPAQWREHVSGLFADDDSPAAEIVRATGDGIVGSNAYDIASTPVWHRGSMVVIGDAAHAAAPNAAQGASMAIEDSVVLAKCLRDLPDPAAAFAAYEGLRRERVERVVADSARMSGRSTPRPEERERRDAEVESRTKSREAGGTGGEGSTEWLTHYRVDWDEPVTTTRS</sequence>
<reference evidence="5" key="1">
    <citation type="submission" date="2021-04" db="EMBL/GenBank/DDBJ databases">
        <title>Sequencing of actinobacteria type strains.</title>
        <authorList>
            <person name="Nguyen G.-S."/>
            <person name="Wentzel A."/>
        </authorList>
    </citation>
    <scope>NUCLEOTIDE SEQUENCE</scope>
    <source>
        <strain evidence="5">DSM 42095</strain>
    </source>
</reference>
<protein>
    <submittedName>
        <fullName evidence="5">FAD-dependent monooxygenase</fullName>
    </submittedName>
</protein>
<dbReference type="PANTHER" id="PTHR13789">
    <property type="entry name" value="MONOOXYGENASE"/>
    <property type="match status" value="1"/>
</dbReference>
<dbReference type="Pfam" id="PF01494">
    <property type="entry name" value="FAD_binding_3"/>
    <property type="match status" value="1"/>
</dbReference>
<dbReference type="AlphaFoldDB" id="A0A8T4IYX5"/>
<keyword evidence="6" id="KW-1185">Reference proteome</keyword>
<evidence type="ECO:0000313" key="5">
    <source>
        <dbReference type="EMBL" id="MBR7676955.1"/>
    </source>
</evidence>
<feature type="region of interest" description="Disordered" evidence="3">
    <location>
        <begin position="358"/>
        <end position="417"/>
    </location>
</feature>
<keyword evidence="1" id="KW-0560">Oxidoreductase</keyword>
<dbReference type="PANTHER" id="PTHR13789:SF309">
    <property type="entry name" value="PUTATIVE (AFU_ORTHOLOGUE AFUA_6G14510)-RELATED"/>
    <property type="match status" value="1"/>
</dbReference>
<name>A0A8T4IYX5_9ACTN</name>
<evidence type="ECO:0000313" key="6">
    <source>
        <dbReference type="Proteomes" id="UP000675554"/>
    </source>
</evidence>
<feature type="compositionally biased region" description="Basic and acidic residues" evidence="3">
    <location>
        <begin position="368"/>
        <end position="388"/>
    </location>
</feature>
<feature type="compositionally biased region" description="Polar residues" evidence="3">
    <location>
        <begin position="81"/>
        <end position="91"/>
    </location>
</feature>
<dbReference type="EMBL" id="JAGSMN010000789">
    <property type="protein sequence ID" value="MBR7676955.1"/>
    <property type="molecule type" value="Genomic_DNA"/>
</dbReference>
<dbReference type="SUPFAM" id="SSF51905">
    <property type="entry name" value="FAD/NAD(P)-binding domain"/>
    <property type="match status" value="1"/>
</dbReference>
<evidence type="ECO:0000256" key="2">
    <source>
        <dbReference type="ARBA" id="ARBA00023033"/>
    </source>
</evidence>
<dbReference type="InterPro" id="IPR002938">
    <property type="entry name" value="FAD-bd"/>
</dbReference>
<feature type="domain" description="FAD-binding" evidence="4">
    <location>
        <begin position="2"/>
        <end position="357"/>
    </location>
</feature>
<feature type="region of interest" description="Disordered" evidence="3">
    <location>
        <begin position="81"/>
        <end position="100"/>
    </location>
</feature>
<evidence type="ECO:0000256" key="3">
    <source>
        <dbReference type="SAM" id="MobiDB-lite"/>
    </source>
</evidence>
<dbReference type="GO" id="GO:0004497">
    <property type="term" value="F:monooxygenase activity"/>
    <property type="evidence" value="ECO:0007669"/>
    <property type="project" value="UniProtKB-KW"/>
</dbReference>
<dbReference type="Proteomes" id="UP000675554">
    <property type="component" value="Unassembled WGS sequence"/>
</dbReference>
<gene>
    <name evidence="5" type="ORF">KDA82_28920</name>
</gene>
<organism evidence="5 6">
    <name type="scientific">Streptomyces daliensis</name>
    <dbReference type="NCBI Taxonomy" id="299421"/>
    <lineage>
        <taxon>Bacteria</taxon>
        <taxon>Bacillati</taxon>
        <taxon>Actinomycetota</taxon>
        <taxon>Actinomycetes</taxon>
        <taxon>Kitasatosporales</taxon>
        <taxon>Streptomycetaceae</taxon>
        <taxon>Streptomyces</taxon>
    </lineage>
</organism>
<keyword evidence="2 5" id="KW-0503">Monooxygenase</keyword>